<dbReference type="HAMAP" id="MF_01151">
    <property type="entry name" value="GrpE"/>
    <property type="match status" value="1"/>
</dbReference>
<dbReference type="SUPFAM" id="SSF51064">
    <property type="entry name" value="Head domain of nucleotide exchange factor GrpE"/>
    <property type="match status" value="1"/>
</dbReference>
<feature type="region of interest" description="Disordered" evidence="13">
    <location>
        <begin position="36"/>
        <end position="78"/>
    </location>
</feature>
<comment type="subunit">
    <text evidence="3 10">Homodimer.</text>
</comment>
<evidence type="ECO:0000256" key="7">
    <source>
        <dbReference type="ARBA" id="ARBA00053401"/>
    </source>
</evidence>
<name>A0A427TH27_9BACI</name>
<dbReference type="PANTHER" id="PTHR21237">
    <property type="entry name" value="GRPE PROTEIN"/>
    <property type="match status" value="1"/>
</dbReference>
<comment type="function">
    <text evidence="7 10 11">Participates actively in the response to hyperosmotic and heat shock by preventing the aggregation of stress-denatured proteins, in association with DnaK and GrpE. It is the nucleotide exchange factor for DnaK and may function as a thermosensor. Unfolded proteins bind initially to DnaJ; upon interaction with the DnaJ-bound protein, DnaK hydrolyzes its bound ATP, resulting in the formation of a stable complex. GrpE releases ADP from DnaK; ATP binding to DnaK triggers the release of the substrate protein, thus completing the reaction cycle. Several rounds of ATP-dependent interactions between DnaJ, DnaK and GrpE are required for fully efficient folding.</text>
</comment>
<dbReference type="PROSITE" id="PS01071">
    <property type="entry name" value="GRPE"/>
    <property type="match status" value="1"/>
</dbReference>
<dbReference type="Gene3D" id="2.30.22.10">
    <property type="entry name" value="Head domain of nucleotide exchange factor GrpE"/>
    <property type="match status" value="1"/>
</dbReference>
<evidence type="ECO:0000256" key="4">
    <source>
        <dbReference type="ARBA" id="ARBA00022490"/>
    </source>
</evidence>
<dbReference type="SUPFAM" id="SSF58014">
    <property type="entry name" value="Coiled-coil domain of nucleotide exchange factor GrpE"/>
    <property type="match status" value="1"/>
</dbReference>
<dbReference type="GO" id="GO:0005737">
    <property type="term" value="C:cytoplasm"/>
    <property type="evidence" value="ECO:0007669"/>
    <property type="project" value="UniProtKB-SubCell"/>
</dbReference>
<dbReference type="GO" id="GO:0000774">
    <property type="term" value="F:adenyl-nucleotide exchange factor activity"/>
    <property type="evidence" value="ECO:0007669"/>
    <property type="project" value="InterPro"/>
</dbReference>
<gene>
    <name evidence="10 14" type="primary">grpE</name>
    <name evidence="14" type="ORF">EJA10_20830</name>
</gene>
<evidence type="ECO:0000256" key="9">
    <source>
        <dbReference type="ARBA" id="ARBA00076414"/>
    </source>
</evidence>
<dbReference type="AlphaFoldDB" id="A0A427TH27"/>
<dbReference type="NCBIfam" id="NF010738">
    <property type="entry name" value="PRK14140.1"/>
    <property type="match status" value="1"/>
</dbReference>
<evidence type="ECO:0000256" key="13">
    <source>
        <dbReference type="SAM" id="MobiDB-lite"/>
    </source>
</evidence>
<keyword evidence="4 10" id="KW-0963">Cytoplasm</keyword>
<evidence type="ECO:0000256" key="6">
    <source>
        <dbReference type="ARBA" id="ARBA00023186"/>
    </source>
</evidence>
<evidence type="ECO:0000256" key="5">
    <source>
        <dbReference type="ARBA" id="ARBA00023016"/>
    </source>
</evidence>
<dbReference type="GO" id="GO:0006457">
    <property type="term" value="P:protein folding"/>
    <property type="evidence" value="ECO:0007669"/>
    <property type="project" value="InterPro"/>
</dbReference>
<dbReference type="PRINTS" id="PR00773">
    <property type="entry name" value="GRPEPROTEIN"/>
</dbReference>
<keyword evidence="5 10" id="KW-0346">Stress response</keyword>
<dbReference type="STRING" id="285983.UB32_15675"/>
<sequence>MKLIASLKYSCQDSWHAAALKLCCHTLREVSYVTEERNTEQEVNSQTEEEAVEEVFAENEVSDQTEAPPAQEEDQDPMQQKIAELEGKLEEADNRYLRLQADFDNFRRRSRIELEASAKYRAQNIITDMLPAIDNFERALKMEVENEQAKSLMQGVEMVYRGLLDALKNEGVEVIEAVGKEFDPHLHQAVMQTEDENYGPNIVVEEFQKGYKLKDRIIRPAMVKVNQ</sequence>
<keyword evidence="6 10" id="KW-0143">Chaperone</keyword>
<evidence type="ECO:0000313" key="14">
    <source>
        <dbReference type="EMBL" id="RSD22727.1"/>
    </source>
</evidence>
<evidence type="ECO:0000256" key="11">
    <source>
        <dbReference type="RuleBase" id="RU000639"/>
    </source>
</evidence>
<dbReference type="InterPro" id="IPR013805">
    <property type="entry name" value="GrpE_CC"/>
</dbReference>
<evidence type="ECO:0000256" key="10">
    <source>
        <dbReference type="HAMAP-Rule" id="MF_01151"/>
    </source>
</evidence>
<dbReference type="Gene3D" id="3.90.20.20">
    <property type="match status" value="1"/>
</dbReference>
<evidence type="ECO:0000313" key="15">
    <source>
        <dbReference type="Proteomes" id="UP000279911"/>
    </source>
</evidence>
<comment type="similarity">
    <text evidence="2 10 12">Belongs to the GrpE family.</text>
</comment>
<dbReference type="GO" id="GO:0051082">
    <property type="term" value="F:unfolded protein binding"/>
    <property type="evidence" value="ECO:0007669"/>
    <property type="project" value="TreeGrafter"/>
</dbReference>
<evidence type="ECO:0000256" key="2">
    <source>
        <dbReference type="ARBA" id="ARBA00009054"/>
    </source>
</evidence>
<dbReference type="OrthoDB" id="9812586at2"/>
<dbReference type="InterPro" id="IPR009012">
    <property type="entry name" value="GrpE_head"/>
</dbReference>
<protein>
    <recommendedName>
        <fullName evidence="8 10">Protein GrpE</fullName>
    </recommendedName>
    <alternativeName>
        <fullName evidence="9 10">HSP-70 cofactor</fullName>
    </alternativeName>
</protein>
<dbReference type="EMBL" id="RSFW01000030">
    <property type="protein sequence ID" value="RSD22727.1"/>
    <property type="molecule type" value="Genomic_DNA"/>
</dbReference>
<organism evidence="14 15">
    <name type="scientific">Mesobacillus subterraneus</name>
    <dbReference type="NCBI Taxonomy" id="285983"/>
    <lineage>
        <taxon>Bacteria</taxon>
        <taxon>Bacillati</taxon>
        <taxon>Bacillota</taxon>
        <taxon>Bacilli</taxon>
        <taxon>Bacillales</taxon>
        <taxon>Bacillaceae</taxon>
        <taxon>Mesobacillus</taxon>
    </lineage>
</organism>
<dbReference type="GO" id="GO:0051087">
    <property type="term" value="F:protein-folding chaperone binding"/>
    <property type="evidence" value="ECO:0007669"/>
    <property type="project" value="InterPro"/>
</dbReference>
<dbReference type="FunFam" id="2.30.22.10:FF:000001">
    <property type="entry name" value="Protein GrpE"/>
    <property type="match status" value="1"/>
</dbReference>
<reference evidence="15" key="1">
    <citation type="submission" date="2018-12" db="EMBL/GenBank/DDBJ databases">
        <title>Bacillus chawlae sp. nov., Bacillus glennii sp. nov., and Bacillus saganii sp. nov. Isolated from the Vehicle Assembly Building at Kennedy Space Center where the Viking Spacecraft were Assembled.</title>
        <authorList>
            <person name="Seuylemezian A."/>
            <person name="Vaishampayan P."/>
        </authorList>
    </citation>
    <scope>NUCLEOTIDE SEQUENCE [LARGE SCALE GENOMIC DNA]</scope>
    <source>
        <strain evidence="15">DSM 13966</strain>
    </source>
</reference>
<dbReference type="CDD" id="cd00446">
    <property type="entry name" value="GrpE"/>
    <property type="match status" value="1"/>
</dbReference>
<dbReference type="Proteomes" id="UP000279911">
    <property type="component" value="Unassembled WGS sequence"/>
</dbReference>
<evidence type="ECO:0000256" key="12">
    <source>
        <dbReference type="RuleBase" id="RU004478"/>
    </source>
</evidence>
<evidence type="ECO:0000256" key="3">
    <source>
        <dbReference type="ARBA" id="ARBA00011738"/>
    </source>
</evidence>
<dbReference type="PANTHER" id="PTHR21237:SF23">
    <property type="entry name" value="GRPE PROTEIN HOMOLOG, MITOCHONDRIAL"/>
    <property type="match status" value="1"/>
</dbReference>
<comment type="subcellular location">
    <subcellularLocation>
        <location evidence="1 10">Cytoplasm</location>
    </subcellularLocation>
</comment>
<evidence type="ECO:0000256" key="1">
    <source>
        <dbReference type="ARBA" id="ARBA00004496"/>
    </source>
</evidence>
<dbReference type="InterPro" id="IPR000740">
    <property type="entry name" value="GrpE"/>
</dbReference>
<comment type="caution">
    <text evidence="14">The sequence shown here is derived from an EMBL/GenBank/DDBJ whole genome shotgun (WGS) entry which is preliminary data.</text>
</comment>
<feature type="compositionally biased region" description="Acidic residues" evidence="13">
    <location>
        <begin position="47"/>
        <end position="63"/>
    </location>
</feature>
<dbReference type="Pfam" id="PF01025">
    <property type="entry name" value="GrpE"/>
    <property type="match status" value="1"/>
</dbReference>
<proteinExistence type="inferred from homology"/>
<accession>A0A427TH27</accession>
<dbReference type="GO" id="GO:0042803">
    <property type="term" value="F:protein homodimerization activity"/>
    <property type="evidence" value="ECO:0007669"/>
    <property type="project" value="InterPro"/>
</dbReference>
<evidence type="ECO:0000256" key="8">
    <source>
        <dbReference type="ARBA" id="ARBA00072274"/>
    </source>
</evidence>